<sequence>MEVKMNNKAAKILVFIFFCIFSLNICINSFGITPPSNDVLINALSKNGEPNQNVVNNTDLFFVYNAVPVSKIKSEDELRELVFKSNTDTIDMKYSNWVVTEHKTSNEYFERVLSYDKNGKLFEAENLIYEDKNYTTITLMSELLGEQYNTRMTNILLLGADRATPFGSVLLVKVFDDDSLKVGVLVDIERDKISIKRGWYSFDEIKKFIALYNSDKISVGNSIILLIGGLIAVVSVGFILYKKYSIRFIL</sequence>
<gene>
    <name evidence="2" type="ORF">HMPREF1866_02087</name>
</gene>
<dbReference type="Proteomes" id="UP000070394">
    <property type="component" value="Unassembled WGS sequence"/>
</dbReference>
<evidence type="ECO:0000256" key="1">
    <source>
        <dbReference type="SAM" id="Phobius"/>
    </source>
</evidence>
<keyword evidence="3" id="KW-1185">Reference proteome</keyword>
<proteinExistence type="predicted"/>
<accession>A0A133ZJD8</accession>
<name>A0A133ZJD8_9FIRM</name>
<feature type="transmembrane region" description="Helical" evidence="1">
    <location>
        <begin position="223"/>
        <end position="241"/>
    </location>
</feature>
<protein>
    <submittedName>
        <fullName evidence="2">Uncharacterized protein</fullName>
    </submittedName>
</protein>
<feature type="transmembrane region" description="Helical" evidence="1">
    <location>
        <begin position="12"/>
        <end position="32"/>
    </location>
</feature>
<keyword evidence="1" id="KW-1133">Transmembrane helix</keyword>
<dbReference type="AlphaFoldDB" id="A0A133ZJD8"/>
<dbReference type="STRING" id="467210.HMPREF1866_02087"/>
<keyword evidence="1" id="KW-0812">Transmembrane</keyword>
<evidence type="ECO:0000313" key="3">
    <source>
        <dbReference type="Proteomes" id="UP000070394"/>
    </source>
</evidence>
<dbReference type="EMBL" id="LSDA01000111">
    <property type="protein sequence ID" value="KXB55547.1"/>
    <property type="molecule type" value="Genomic_DNA"/>
</dbReference>
<comment type="caution">
    <text evidence="2">The sequence shown here is derived from an EMBL/GenBank/DDBJ whole genome shotgun (WGS) entry which is preliminary data.</text>
</comment>
<evidence type="ECO:0000313" key="2">
    <source>
        <dbReference type="EMBL" id="KXB55547.1"/>
    </source>
</evidence>
<keyword evidence="1" id="KW-0472">Membrane</keyword>
<reference evidence="3" key="1">
    <citation type="submission" date="2016-01" db="EMBL/GenBank/DDBJ databases">
        <authorList>
            <person name="Mitreva M."/>
            <person name="Pepin K.H."/>
            <person name="Mihindukulasuriya K.A."/>
            <person name="Fulton R."/>
            <person name="Fronick C."/>
            <person name="O'Laughlin M."/>
            <person name="Miner T."/>
            <person name="Herter B."/>
            <person name="Rosa B.A."/>
            <person name="Cordes M."/>
            <person name="Tomlinson C."/>
            <person name="Wollam A."/>
            <person name="Palsikar V.B."/>
            <person name="Mardis E.R."/>
            <person name="Wilson R.K."/>
        </authorList>
    </citation>
    <scope>NUCLEOTIDE SEQUENCE [LARGE SCALE GENOMIC DNA]</scope>
    <source>
        <strain evidence="3">DNF00896</strain>
    </source>
</reference>
<dbReference type="PATRIC" id="fig|467210.3.peg.2065"/>
<organism evidence="2 3">
    <name type="scientific">Lachnoanaerobaculum saburreum</name>
    <dbReference type="NCBI Taxonomy" id="467210"/>
    <lineage>
        <taxon>Bacteria</taxon>
        <taxon>Bacillati</taxon>
        <taxon>Bacillota</taxon>
        <taxon>Clostridia</taxon>
        <taxon>Lachnospirales</taxon>
        <taxon>Lachnospiraceae</taxon>
        <taxon>Lachnoanaerobaculum</taxon>
    </lineage>
</organism>